<dbReference type="Pfam" id="PF04773">
    <property type="entry name" value="FecR"/>
    <property type="match status" value="1"/>
</dbReference>
<dbReference type="EMBL" id="CP048222">
    <property type="protein sequence ID" value="QHT67479.1"/>
    <property type="molecule type" value="Genomic_DNA"/>
</dbReference>
<dbReference type="AlphaFoldDB" id="A0A6C0GHP9"/>
<organism evidence="4 5">
    <name type="scientific">Rhodocytophaga rosea</name>
    <dbReference type="NCBI Taxonomy" id="2704465"/>
    <lineage>
        <taxon>Bacteria</taxon>
        <taxon>Pseudomonadati</taxon>
        <taxon>Bacteroidota</taxon>
        <taxon>Cytophagia</taxon>
        <taxon>Cytophagales</taxon>
        <taxon>Rhodocytophagaceae</taxon>
        <taxon>Rhodocytophaga</taxon>
    </lineage>
</organism>
<dbReference type="Gene3D" id="3.55.50.30">
    <property type="match status" value="1"/>
</dbReference>
<sequence>MEQRHLVKLIKKWVAGKASPDERIQLEEKWNNALQDESYLQSLPEQEREDLRTTSFQNVWKGIYAQEKNRQPARKPAKKVPLYARRTFWMAAASLVLLLAIGIPALYKFYYESAWLTISTPAGKRRQIKLPDQSLVIINGNSSVRFAKEWDQAQIREVWLKGEAYFSVQHTASHQKFIVHTSDGLKVEVLGTKFNVFNRQGDTRIVLQEGKVKVSDPTKDYVMKPGEAVSYSAQMHTITPEIVQVQPIVSWKDKIRLYRDVSIQDIFKELQESHGIRVEYKNQSIKHEVFNGSVPNDSIELLFDKIEKLYAVNVTKLNGVYIIE</sequence>
<keyword evidence="1" id="KW-0472">Membrane</keyword>
<dbReference type="InterPro" id="IPR006860">
    <property type="entry name" value="FecR"/>
</dbReference>
<feature type="domain" description="Protein FecR C-terminal" evidence="3">
    <location>
        <begin position="258"/>
        <end position="319"/>
    </location>
</feature>
<dbReference type="PANTHER" id="PTHR30273">
    <property type="entry name" value="PERIPLASMIC SIGNAL SENSOR AND SIGMA FACTOR ACTIVATOR FECR-RELATED"/>
    <property type="match status" value="1"/>
</dbReference>
<proteinExistence type="predicted"/>
<evidence type="ECO:0000313" key="4">
    <source>
        <dbReference type="EMBL" id="QHT67479.1"/>
    </source>
</evidence>
<keyword evidence="5" id="KW-1185">Reference proteome</keyword>
<dbReference type="InterPro" id="IPR012373">
    <property type="entry name" value="Ferrdict_sens_TM"/>
</dbReference>
<dbReference type="Gene3D" id="2.60.120.1440">
    <property type="match status" value="1"/>
</dbReference>
<dbReference type="Proteomes" id="UP000480178">
    <property type="component" value="Chromosome"/>
</dbReference>
<dbReference type="GO" id="GO:0016989">
    <property type="term" value="F:sigma factor antagonist activity"/>
    <property type="evidence" value="ECO:0007669"/>
    <property type="project" value="TreeGrafter"/>
</dbReference>
<evidence type="ECO:0000259" key="2">
    <source>
        <dbReference type="Pfam" id="PF04773"/>
    </source>
</evidence>
<dbReference type="KEGG" id="rhoz:GXP67_13000"/>
<dbReference type="PANTHER" id="PTHR30273:SF2">
    <property type="entry name" value="PROTEIN FECR"/>
    <property type="match status" value="1"/>
</dbReference>
<gene>
    <name evidence="4" type="ORF">GXP67_13000</name>
</gene>
<dbReference type="Pfam" id="PF16344">
    <property type="entry name" value="FecR_C"/>
    <property type="match status" value="1"/>
</dbReference>
<accession>A0A6C0GHP9</accession>
<dbReference type="PIRSF" id="PIRSF018266">
    <property type="entry name" value="FecR"/>
    <property type="match status" value="1"/>
</dbReference>
<evidence type="ECO:0000259" key="3">
    <source>
        <dbReference type="Pfam" id="PF16344"/>
    </source>
</evidence>
<evidence type="ECO:0000256" key="1">
    <source>
        <dbReference type="SAM" id="Phobius"/>
    </source>
</evidence>
<protein>
    <submittedName>
        <fullName evidence="4">FecR family protein</fullName>
    </submittedName>
</protein>
<dbReference type="InterPro" id="IPR032508">
    <property type="entry name" value="FecR_C"/>
</dbReference>
<name>A0A6C0GHP9_9BACT</name>
<evidence type="ECO:0000313" key="5">
    <source>
        <dbReference type="Proteomes" id="UP000480178"/>
    </source>
</evidence>
<keyword evidence="1" id="KW-1133">Transmembrane helix</keyword>
<keyword evidence="1" id="KW-0812">Transmembrane</keyword>
<dbReference type="RefSeq" id="WP_162443508.1">
    <property type="nucleotide sequence ID" value="NZ_CP048222.1"/>
</dbReference>
<feature type="domain" description="FecR protein" evidence="2">
    <location>
        <begin position="117"/>
        <end position="213"/>
    </location>
</feature>
<feature type="transmembrane region" description="Helical" evidence="1">
    <location>
        <begin position="88"/>
        <end position="107"/>
    </location>
</feature>
<reference evidence="4 5" key="1">
    <citation type="submission" date="2020-01" db="EMBL/GenBank/DDBJ databases">
        <authorList>
            <person name="Kim M.K."/>
        </authorList>
    </citation>
    <scope>NUCLEOTIDE SEQUENCE [LARGE SCALE GENOMIC DNA]</scope>
    <source>
        <strain evidence="4 5">172606-1</strain>
    </source>
</reference>